<dbReference type="PANTHER" id="PTHR23389:SF6">
    <property type="entry name" value="REPLICATION FACTOR C SUBUNIT 1"/>
    <property type="match status" value="1"/>
</dbReference>
<name>A0A8H7ZKP9_9ASCO</name>
<dbReference type="EMBL" id="JAEOAQ010000002">
    <property type="protein sequence ID" value="KAG5420872.1"/>
    <property type="molecule type" value="Genomic_DNA"/>
</dbReference>
<reference evidence="3 4" key="1">
    <citation type="submission" date="2020-12" db="EMBL/GenBank/DDBJ databases">
        <title>Effect of drift, selection, and recombination on the evolution of hybrid genomes in Candida yeast pathogens.</title>
        <authorList>
            <person name="Mixao V."/>
            <person name="Ksiezopolska E."/>
            <person name="Saus E."/>
            <person name="Boekhout T."/>
            <person name="Gacser A."/>
            <person name="Gabaldon T."/>
        </authorList>
    </citation>
    <scope>NUCLEOTIDE SEQUENCE [LARGE SCALE GENOMIC DNA]</scope>
    <source>
        <strain evidence="3 4">BP57</strain>
    </source>
</reference>
<feature type="region of interest" description="Disordered" evidence="2">
    <location>
        <begin position="1"/>
        <end position="41"/>
    </location>
</feature>
<feature type="compositionally biased region" description="Acidic residues" evidence="2">
    <location>
        <begin position="14"/>
        <end position="27"/>
    </location>
</feature>
<dbReference type="SUPFAM" id="SSF52540">
    <property type="entry name" value="P-loop containing nucleoside triphosphate hydrolases"/>
    <property type="match status" value="1"/>
</dbReference>
<organism evidence="3 4">
    <name type="scientific">Candida metapsilosis</name>
    <dbReference type="NCBI Taxonomy" id="273372"/>
    <lineage>
        <taxon>Eukaryota</taxon>
        <taxon>Fungi</taxon>
        <taxon>Dikarya</taxon>
        <taxon>Ascomycota</taxon>
        <taxon>Saccharomycotina</taxon>
        <taxon>Pichiomycetes</taxon>
        <taxon>Debaryomycetaceae</taxon>
        <taxon>Candida/Lodderomyces clade</taxon>
        <taxon>Candida</taxon>
    </lineage>
</organism>
<dbReference type="InterPro" id="IPR027417">
    <property type="entry name" value="P-loop_NTPase"/>
</dbReference>
<evidence type="ECO:0000313" key="4">
    <source>
        <dbReference type="Proteomes" id="UP000669133"/>
    </source>
</evidence>
<sequence>MIIVGSEDVRHQDNEEDTTSDLTDVDESSTTLTTSSQDIESAVSKPNPLIALLNGNRKVRKVGESGGDTGEATEEITLPAETTTTQRKPVSLMSILNGNKKEVPKESTEGKSTTTDVAETLLPTTTQLDNIDTTRKSNVLASLLNGNKKVVKEVEPVEQTFSPDIETTMSLEERMYSNVKSTSVKDLFSSYKKRFDGKVVIRLPSSQLLKIQNTVHKDTKLPQGNELESRIFHNAKLTSARDLFNNFKTKNNENGNVSSFPVTFKIDPKKLAKVSYFVTRGNNSRGKSCRSLFSEMMSASRNIKLTPLQKVKEISPPIISRTEFHVFDGTLDQITPKLRKLVHLEDQSGTVPSLQTKVESHPYIYETKEVDKKEYALQKLPRLQKTPPLNAIYNRLDIESEKQLWVDKFQPKSSPELVMHRDNIQLITQWINSSFEKLKAQAPVKNLNHKLKKRRLDSFIVEDETEEEISSPFLILQGSSGSGKSTAVYTAMKEIDGYVHEINSGMARGRKDIYNSLKELSTTQLVHDTKDTKPGLIFFEDVNILFEQDKTFWSVVQDIINVSKRPIVITCEELWNIPKNLLDFAQEDDSIIFIDDRIVSRKLVVDYLWMCCLSEGFDIGNDILGDIVDDMWNGHNYDLRGCLMSCEILCKRKSDSLVAIRKKPEESARGVSVLQEMALHCELNSCGDVYETCYESQIPQASSDNELFDIYCVDDSAKGCLPFELNIGSELQQLSKADQTVPAPKFTFNDLQYECQQFIGSRSKKMTPYYYQKLSKRATRSNSDFTEPTTGIPETSFIYNISPTPFILDLLPFARTWQVFQTQLDIFETNALKEEKPSVKKFLQYRDFQHKSTIGGTLKIE</sequence>
<dbReference type="GO" id="GO:0005634">
    <property type="term" value="C:nucleus"/>
    <property type="evidence" value="ECO:0007669"/>
    <property type="project" value="TreeGrafter"/>
</dbReference>
<proteinExistence type="predicted"/>
<dbReference type="Gene3D" id="3.40.50.300">
    <property type="entry name" value="P-loop containing nucleotide triphosphate hydrolases"/>
    <property type="match status" value="1"/>
</dbReference>
<accession>A0A8H7ZKP9</accession>
<dbReference type="PANTHER" id="PTHR23389">
    <property type="entry name" value="CHROMOSOME TRANSMISSION FIDELITY FACTOR 18"/>
    <property type="match status" value="1"/>
</dbReference>
<comment type="caution">
    <text evidence="3">The sequence shown here is derived from an EMBL/GenBank/DDBJ whole genome shotgun (WGS) entry which is preliminary data.</text>
</comment>
<dbReference type="Proteomes" id="UP000669133">
    <property type="component" value="Unassembled WGS sequence"/>
</dbReference>
<keyword evidence="1" id="KW-0235">DNA replication</keyword>
<keyword evidence="4" id="KW-1185">Reference proteome</keyword>
<dbReference type="RefSeq" id="XP_067549988.1">
    <property type="nucleotide sequence ID" value="XM_067691643.1"/>
</dbReference>
<dbReference type="GeneID" id="93651382"/>
<protein>
    <recommendedName>
        <fullName evidence="5">Telomere length regulation protein ELG1</fullName>
    </recommendedName>
</protein>
<evidence type="ECO:0008006" key="5">
    <source>
        <dbReference type="Google" id="ProtNLM"/>
    </source>
</evidence>
<evidence type="ECO:0000313" key="3">
    <source>
        <dbReference type="EMBL" id="KAG5420872.1"/>
    </source>
</evidence>
<dbReference type="OrthoDB" id="10064318at2759"/>
<evidence type="ECO:0000256" key="1">
    <source>
        <dbReference type="ARBA" id="ARBA00022705"/>
    </source>
</evidence>
<dbReference type="GO" id="GO:0003677">
    <property type="term" value="F:DNA binding"/>
    <property type="evidence" value="ECO:0007669"/>
    <property type="project" value="TreeGrafter"/>
</dbReference>
<evidence type="ECO:0000256" key="2">
    <source>
        <dbReference type="SAM" id="MobiDB-lite"/>
    </source>
</evidence>
<gene>
    <name evidence="3" type="ORF">I9W82_002753</name>
</gene>
<dbReference type="GO" id="GO:0006260">
    <property type="term" value="P:DNA replication"/>
    <property type="evidence" value="ECO:0007669"/>
    <property type="project" value="UniProtKB-KW"/>
</dbReference>
<dbReference type="AlphaFoldDB" id="A0A8H7ZKP9"/>
<feature type="region of interest" description="Disordered" evidence="2">
    <location>
        <begin position="61"/>
        <end position="86"/>
    </location>
</feature>
<feature type="compositionally biased region" description="Polar residues" evidence="2">
    <location>
        <begin position="28"/>
        <end position="39"/>
    </location>
</feature>